<evidence type="ECO:0000313" key="2">
    <source>
        <dbReference type="Proteomes" id="UP001165064"/>
    </source>
</evidence>
<organism evidence="1 2">
    <name type="scientific">Ambrosiozyma monospora</name>
    <name type="common">Yeast</name>
    <name type="synonym">Endomycopsis monosporus</name>
    <dbReference type="NCBI Taxonomy" id="43982"/>
    <lineage>
        <taxon>Eukaryota</taxon>
        <taxon>Fungi</taxon>
        <taxon>Dikarya</taxon>
        <taxon>Ascomycota</taxon>
        <taxon>Saccharomycotina</taxon>
        <taxon>Pichiomycetes</taxon>
        <taxon>Pichiales</taxon>
        <taxon>Pichiaceae</taxon>
        <taxon>Ambrosiozyma</taxon>
    </lineage>
</organism>
<keyword evidence="2" id="KW-1185">Reference proteome</keyword>
<reference evidence="1" key="1">
    <citation type="submission" date="2023-04" db="EMBL/GenBank/DDBJ databases">
        <title>Ambrosiozyma monospora NBRC 10751.</title>
        <authorList>
            <person name="Ichikawa N."/>
            <person name="Sato H."/>
            <person name="Tonouchi N."/>
        </authorList>
    </citation>
    <scope>NUCLEOTIDE SEQUENCE</scope>
    <source>
        <strain evidence="1">NBRC 10751</strain>
    </source>
</reference>
<evidence type="ECO:0000313" key="1">
    <source>
        <dbReference type="EMBL" id="GMF03672.1"/>
    </source>
</evidence>
<gene>
    <name evidence="1" type="ORF">Amon02_001186800</name>
</gene>
<accession>A0ACB5U7E4</accession>
<name>A0ACB5U7E4_AMBMO</name>
<protein>
    <submittedName>
        <fullName evidence="1">Unnamed protein product</fullName>
    </submittedName>
</protein>
<comment type="caution">
    <text evidence="1">The sequence shown here is derived from an EMBL/GenBank/DDBJ whole genome shotgun (WGS) entry which is preliminary data.</text>
</comment>
<proteinExistence type="predicted"/>
<dbReference type="Proteomes" id="UP001165064">
    <property type="component" value="Unassembled WGS sequence"/>
</dbReference>
<sequence length="232" mass="26343">MTTNNGLPAICSPTCAPPIPELHPSLTEFNDPITYLESPEVKSLGEKYGAVKIIPPIAYNHKFSANLESLWFKTRRQLWNSYENELNARLDFHQRLKQVLSASVVTLNKLPCIDKRSIDLYRLQKSVLLRGGYERCCAEKMWAQVGRELGFYGKITSSLSSSIKSAYQRYILPLDIQESIVKGRGFKSPDLVGLNKRQKIDENGSYLPRIIGSSMPFKRKRSQLLETGLFTL</sequence>
<dbReference type="EMBL" id="BSXS01013173">
    <property type="protein sequence ID" value="GMF03672.1"/>
    <property type="molecule type" value="Genomic_DNA"/>
</dbReference>